<gene>
    <name evidence="3" type="ORF">H4219_004291</name>
</gene>
<evidence type="ECO:0000256" key="1">
    <source>
        <dbReference type="SAM" id="MobiDB-lite"/>
    </source>
</evidence>
<comment type="caution">
    <text evidence="3">The sequence shown here is derived from an EMBL/GenBank/DDBJ whole genome shotgun (WGS) entry which is preliminary data.</text>
</comment>
<sequence>MKSVLVPIITVALASLSGPFIGLATAQGPPPTQPQAPKSDQAQPNSQTIIITQQQGPAGGNVPNYVSTAPSYNTLLPSKGYGITPTPEPSSCPPQETIVQVQPVVVPTTVYKSDVSTKTVTTTSCITEYITNRPMRPKYITITVVDYEVETMTVTTTASKATPSSSMSSKPSGGSSNSGSGSVSSKASASPSEGGGSSASGSSSRSSSSSSSGSGSSPNEEY</sequence>
<evidence type="ECO:0000256" key="2">
    <source>
        <dbReference type="SAM" id="SignalP"/>
    </source>
</evidence>
<name>A0A9W8DS41_9FUNG</name>
<evidence type="ECO:0000313" key="3">
    <source>
        <dbReference type="EMBL" id="KAJ1915509.1"/>
    </source>
</evidence>
<dbReference type="EMBL" id="JANBPU010000143">
    <property type="protein sequence ID" value="KAJ1915509.1"/>
    <property type="molecule type" value="Genomic_DNA"/>
</dbReference>
<organism evidence="3 4">
    <name type="scientific">Mycoemilia scoparia</name>
    <dbReference type="NCBI Taxonomy" id="417184"/>
    <lineage>
        <taxon>Eukaryota</taxon>
        <taxon>Fungi</taxon>
        <taxon>Fungi incertae sedis</taxon>
        <taxon>Zoopagomycota</taxon>
        <taxon>Kickxellomycotina</taxon>
        <taxon>Kickxellomycetes</taxon>
        <taxon>Kickxellales</taxon>
        <taxon>Kickxellaceae</taxon>
        <taxon>Mycoemilia</taxon>
    </lineage>
</organism>
<proteinExistence type="predicted"/>
<feature type="compositionally biased region" description="Low complexity" evidence="1">
    <location>
        <begin position="158"/>
        <end position="192"/>
    </location>
</feature>
<feature type="compositionally biased region" description="Low complexity" evidence="1">
    <location>
        <begin position="199"/>
        <end position="222"/>
    </location>
</feature>
<evidence type="ECO:0000313" key="4">
    <source>
        <dbReference type="Proteomes" id="UP001150538"/>
    </source>
</evidence>
<feature type="signal peptide" evidence="2">
    <location>
        <begin position="1"/>
        <end position="26"/>
    </location>
</feature>
<dbReference type="Proteomes" id="UP001150538">
    <property type="component" value="Unassembled WGS sequence"/>
</dbReference>
<accession>A0A9W8DS41</accession>
<reference evidence="3" key="1">
    <citation type="submission" date="2022-07" db="EMBL/GenBank/DDBJ databases">
        <title>Phylogenomic reconstructions and comparative analyses of Kickxellomycotina fungi.</title>
        <authorList>
            <person name="Reynolds N.K."/>
            <person name="Stajich J.E."/>
            <person name="Barry K."/>
            <person name="Grigoriev I.V."/>
            <person name="Crous P."/>
            <person name="Smith M.E."/>
        </authorList>
    </citation>
    <scope>NUCLEOTIDE SEQUENCE</scope>
    <source>
        <strain evidence="3">NBRC 100468</strain>
    </source>
</reference>
<dbReference type="AlphaFoldDB" id="A0A9W8DS41"/>
<feature type="region of interest" description="Disordered" evidence="1">
    <location>
        <begin position="156"/>
        <end position="222"/>
    </location>
</feature>
<keyword evidence="2" id="KW-0732">Signal</keyword>
<feature type="region of interest" description="Disordered" evidence="1">
    <location>
        <begin position="24"/>
        <end position="45"/>
    </location>
</feature>
<keyword evidence="4" id="KW-1185">Reference proteome</keyword>
<protein>
    <submittedName>
        <fullName evidence="3">Uncharacterized protein</fullName>
    </submittedName>
</protein>
<feature type="chain" id="PRO_5040793667" evidence="2">
    <location>
        <begin position="27"/>
        <end position="222"/>
    </location>
</feature>